<accession>A0A814KA67</accession>
<dbReference type="EMBL" id="CAJNOQ010004219">
    <property type="protein sequence ID" value="CAF1049710.1"/>
    <property type="molecule type" value="Genomic_DNA"/>
</dbReference>
<dbReference type="EMBL" id="CAJOBC010004219">
    <property type="protein sequence ID" value="CAF3819366.1"/>
    <property type="molecule type" value="Genomic_DNA"/>
</dbReference>
<dbReference type="PANTHER" id="PTHR33194:SF4">
    <property type="entry name" value="CCHC-TYPE DOMAIN-CONTAINING PROTEIN"/>
    <property type="match status" value="1"/>
</dbReference>
<evidence type="ECO:0008006" key="4">
    <source>
        <dbReference type="Google" id="ProtNLM"/>
    </source>
</evidence>
<reference evidence="1" key="1">
    <citation type="submission" date="2021-02" db="EMBL/GenBank/DDBJ databases">
        <authorList>
            <person name="Nowell W R."/>
        </authorList>
    </citation>
    <scope>NUCLEOTIDE SEQUENCE</scope>
</reference>
<evidence type="ECO:0000313" key="1">
    <source>
        <dbReference type="EMBL" id="CAF1049710.1"/>
    </source>
</evidence>
<dbReference type="PANTHER" id="PTHR33194">
    <property type="entry name" value="ZINC KNUCKLE DOMAINCONTAINING PROTEIN"/>
    <property type="match status" value="1"/>
</dbReference>
<name>A0A814KA67_9BILA</name>
<evidence type="ECO:0000313" key="2">
    <source>
        <dbReference type="EMBL" id="CAF3819366.1"/>
    </source>
</evidence>
<dbReference type="AlphaFoldDB" id="A0A814KA67"/>
<dbReference type="Proteomes" id="UP000681722">
    <property type="component" value="Unassembled WGS sequence"/>
</dbReference>
<dbReference type="OrthoDB" id="10038111at2759"/>
<comment type="caution">
    <text evidence="1">The sequence shown here is derived from an EMBL/GenBank/DDBJ whole genome shotgun (WGS) entry which is preliminary data.</text>
</comment>
<protein>
    <recommendedName>
        <fullName evidence="4">Retrotransposon gag domain-containing protein</fullName>
    </recommendedName>
</protein>
<sequence length="244" mass="27715">MLTRQGVLKLNQEEFVRLTNIEFEHTDHLAQDLNHSVHRPVCQLPSCIMAKKTVTTIISKAVEQIPKFCGTTDDNAIEWLKHLTTALHMAEISDSQASKIIITFLDAAAKDWFIANKETFTSWSLFVKEFQNTYSSPAAQQFASQCLPNRQQRSPESVIGYYTDILKLCTIVDPNMADASKCDHLFHGLKSSLMKEVFRRAPTTPEEFLKVAKQEEVLEQLVNVSLSRDIRIGENLNDTSATYY</sequence>
<gene>
    <name evidence="1" type="ORF">GPM918_LOCUS16218</name>
    <name evidence="2" type="ORF">SRO942_LOCUS16218</name>
</gene>
<proteinExistence type="predicted"/>
<evidence type="ECO:0000313" key="3">
    <source>
        <dbReference type="Proteomes" id="UP000663829"/>
    </source>
</evidence>
<keyword evidence="3" id="KW-1185">Reference proteome</keyword>
<organism evidence="1 3">
    <name type="scientific">Didymodactylos carnosus</name>
    <dbReference type="NCBI Taxonomy" id="1234261"/>
    <lineage>
        <taxon>Eukaryota</taxon>
        <taxon>Metazoa</taxon>
        <taxon>Spiralia</taxon>
        <taxon>Gnathifera</taxon>
        <taxon>Rotifera</taxon>
        <taxon>Eurotatoria</taxon>
        <taxon>Bdelloidea</taxon>
        <taxon>Philodinida</taxon>
        <taxon>Philodinidae</taxon>
        <taxon>Didymodactylos</taxon>
    </lineage>
</organism>
<dbReference type="Proteomes" id="UP000663829">
    <property type="component" value="Unassembled WGS sequence"/>
</dbReference>